<feature type="transmembrane region" description="Helical" evidence="1">
    <location>
        <begin position="213"/>
        <end position="236"/>
    </location>
</feature>
<feature type="transmembrane region" description="Helical" evidence="1">
    <location>
        <begin position="60"/>
        <end position="88"/>
    </location>
</feature>
<feature type="transmembrane region" description="Helical" evidence="1">
    <location>
        <begin position="256"/>
        <end position="282"/>
    </location>
</feature>
<accession>Q647F1</accession>
<feature type="transmembrane region" description="Helical" evidence="1">
    <location>
        <begin position="31"/>
        <end position="48"/>
    </location>
</feature>
<keyword evidence="1" id="KW-1133">Transmembrane helix</keyword>
<reference evidence="2 3" key="1">
    <citation type="journal article" date="2006" name="Virology">
        <title>TTSV1, a new virus-like particle isolated from the hyperthermophilic crenarchaeote Thermoproteus tenax.</title>
        <authorList>
            <person name="Ahn D.G."/>
            <person name="Kim S.I."/>
            <person name="Rhee J.K."/>
            <person name="Kim K.P."/>
            <person name="Pan J.G."/>
            <person name="Oh J.W."/>
        </authorList>
    </citation>
    <scope>NUCLEOTIDE SEQUENCE</scope>
</reference>
<dbReference type="GeneID" id="5141613"/>
<dbReference type="Proteomes" id="UP000006730">
    <property type="component" value="Segment"/>
</dbReference>
<feature type="transmembrane region" description="Helical" evidence="1">
    <location>
        <begin position="7"/>
        <end position="25"/>
    </location>
</feature>
<organism evidence="2 3">
    <name type="scientific">Thermoproteus tenax spherical virus 1</name>
    <dbReference type="NCBI Taxonomy" id="292639"/>
    <lineage>
        <taxon>Viruses</taxon>
        <taxon>Viruses incertae sedis</taxon>
        <taxon>Globuloviridae</taxon>
        <taxon>Alphaglobulovirus</taxon>
        <taxon>Alphaglobulovirus cinderense</taxon>
    </lineage>
</organism>
<name>Q647F1_9VIRU</name>
<sequence length="285" mass="30919">MDLRTIYTASVLAAAIVTALVGFVVTESLLAPILIFLTVLAIFDYWGYEAAKVVAPMTMFLYTLAFFGALSGVQLIIIAAVIISALALKEKPKLAGPWHATLAYPLRLAALAPLVLLLGPLYLIYDAVRRGGIIYKAAAVLGAIGMGLFMFGRPLSLWVDPHVMSFGWLAQILPPEANPIYWVGAIGWEELISRAIGPLGNAWWAIMHLPSRLAALPVLPAIGIVLLINIGGRWLWETYKEGGLIGSIIGHAVYNAMVSAFALGIQWWPTLIIISIILYATFRKP</sequence>
<keyword evidence="1" id="KW-0472">Membrane</keyword>
<feature type="transmembrane region" description="Helical" evidence="1">
    <location>
        <begin position="137"/>
        <end position="159"/>
    </location>
</feature>
<dbReference type="RefSeq" id="YP_164352.1">
    <property type="nucleotide sequence ID" value="NC_006556.1"/>
</dbReference>
<proteinExistence type="predicted"/>
<dbReference type="OrthoDB" id="38227at10239"/>
<evidence type="ECO:0000313" key="2">
    <source>
        <dbReference type="EMBL" id="AAU25961.1"/>
    </source>
</evidence>
<protein>
    <submittedName>
        <fullName evidence="2">Uncharacterized protein</fullName>
    </submittedName>
</protein>
<feature type="transmembrane region" description="Helical" evidence="1">
    <location>
        <begin position="108"/>
        <end position="125"/>
    </location>
</feature>
<keyword evidence="1" id="KW-0812">Transmembrane</keyword>
<keyword evidence="3" id="KW-1185">Reference proteome</keyword>
<evidence type="ECO:0000313" key="3">
    <source>
        <dbReference type="Proteomes" id="UP000006730"/>
    </source>
</evidence>
<dbReference type="EMBL" id="AY722806">
    <property type="protein sequence ID" value="AAU25961.1"/>
    <property type="molecule type" value="Genomic_DNA"/>
</dbReference>
<evidence type="ECO:0000256" key="1">
    <source>
        <dbReference type="SAM" id="Phobius"/>
    </source>
</evidence>
<dbReference type="KEGG" id="vg:5141613"/>